<organism evidence="1 2">
    <name type="scientific">Fusobacterium hominis</name>
    <dbReference type="NCBI Taxonomy" id="2764326"/>
    <lineage>
        <taxon>Bacteria</taxon>
        <taxon>Fusobacteriati</taxon>
        <taxon>Fusobacteriota</taxon>
        <taxon>Fusobacteriia</taxon>
        <taxon>Fusobacteriales</taxon>
        <taxon>Fusobacteriaceae</taxon>
        <taxon>Fusobacterium</taxon>
    </lineage>
</organism>
<keyword evidence="2" id="KW-1185">Reference proteome</keyword>
<accession>A0A7G9GXG3</accession>
<dbReference type="Proteomes" id="UP000515913">
    <property type="component" value="Chromosome"/>
</dbReference>
<name>A0A7G9GXG3_9FUSO</name>
<proteinExistence type="predicted"/>
<sequence>MKKKSKIMAFLEKANEKGIISFRALEERELFEKMLLENEKKFQEAGIDSNALFNSFEKVLELYQEDFFRLGFLYSKVKD</sequence>
<gene>
    <name evidence="1" type="ORF">H9Q81_01250</name>
</gene>
<dbReference type="KEGG" id="fho:H9Q81_01250"/>
<reference evidence="1 2" key="1">
    <citation type="submission" date="2020-08" db="EMBL/GenBank/DDBJ databases">
        <authorList>
            <person name="Liu C."/>
            <person name="Sun Q."/>
        </authorList>
    </citation>
    <scope>NUCLEOTIDE SEQUENCE [LARGE SCALE GENOMIC DNA]</scope>
    <source>
        <strain evidence="1 2">NSJ-57</strain>
    </source>
</reference>
<dbReference type="EMBL" id="CP060637">
    <property type="protein sequence ID" value="QNM15495.1"/>
    <property type="molecule type" value="Genomic_DNA"/>
</dbReference>
<evidence type="ECO:0000313" key="2">
    <source>
        <dbReference type="Proteomes" id="UP000515913"/>
    </source>
</evidence>
<dbReference type="AlphaFoldDB" id="A0A7G9GXG3"/>
<protein>
    <submittedName>
        <fullName evidence="1">Uncharacterized protein</fullName>
    </submittedName>
</protein>
<evidence type="ECO:0000313" key="1">
    <source>
        <dbReference type="EMBL" id="QNM15495.1"/>
    </source>
</evidence>
<dbReference type="RefSeq" id="WP_187422961.1">
    <property type="nucleotide sequence ID" value="NZ_CP060637.1"/>
</dbReference>